<dbReference type="Proteomes" id="UP001055879">
    <property type="component" value="Linkage Group LG07"/>
</dbReference>
<proteinExistence type="predicted"/>
<keyword evidence="2" id="KW-1185">Reference proteome</keyword>
<comment type="caution">
    <text evidence="1">The sequence shown here is derived from an EMBL/GenBank/DDBJ whole genome shotgun (WGS) entry which is preliminary data.</text>
</comment>
<sequence>MSVTTCNSQEFLDDIELEQPHCLLVYINRQIKNPFPQSHCVLFFALIKGKLSALNSCSFDPVIVSIIDFVCCLISLFSFVYNDVKYDLVLTDLCIED</sequence>
<organism evidence="1 2">
    <name type="scientific">Arctium lappa</name>
    <name type="common">Greater burdock</name>
    <name type="synonym">Lappa major</name>
    <dbReference type="NCBI Taxonomy" id="4217"/>
    <lineage>
        <taxon>Eukaryota</taxon>
        <taxon>Viridiplantae</taxon>
        <taxon>Streptophyta</taxon>
        <taxon>Embryophyta</taxon>
        <taxon>Tracheophyta</taxon>
        <taxon>Spermatophyta</taxon>
        <taxon>Magnoliopsida</taxon>
        <taxon>eudicotyledons</taxon>
        <taxon>Gunneridae</taxon>
        <taxon>Pentapetalae</taxon>
        <taxon>asterids</taxon>
        <taxon>campanulids</taxon>
        <taxon>Asterales</taxon>
        <taxon>Asteraceae</taxon>
        <taxon>Carduoideae</taxon>
        <taxon>Cardueae</taxon>
        <taxon>Arctiinae</taxon>
        <taxon>Arctium</taxon>
    </lineage>
</organism>
<gene>
    <name evidence="1" type="ORF">L6452_21618</name>
</gene>
<protein>
    <submittedName>
        <fullName evidence="1">Uncharacterized protein</fullName>
    </submittedName>
</protein>
<evidence type="ECO:0000313" key="1">
    <source>
        <dbReference type="EMBL" id="KAI3714660.1"/>
    </source>
</evidence>
<reference evidence="1 2" key="2">
    <citation type="journal article" date="2022" name="Mol. Ecol. Resour.">
        <title>The genomes of chicory, endive, great burdock and yacon provide insights into Asteraceae paleo-polyploidization history and plant inulin production.</title>
        <authorList>
            <person name="Fan W."/>
            <person name="Wang S."/>
            <person name="Wang H."/>
            <person name="Wang A."/>
            <person name="Jiang F."/>
            <person name="Liu H."/>
            <person name="Zhao H."/>
            <person name="Xu D."/>
            <person name="Zhang Y."/>
        </authorList>
    </citation>
    <scope>NUCLEOTIDE SEQUENCE [LARGE SCALE GENOMIC DNA]</scope>
    <source>
        <strain evidence="2">cv. Niubang</strain>
    </source>
</reference>
<evidence type="ECO:0000313" key="2">
    <source>
        <dbReference type="Proteomes" id="UP001055879"/>
    </source>
</evidence>
<reference evidence="2" key="1">
    <citation type="journal article" date="2022" name="Mol. Ecol. Resour.">
        <title>The genomes of chicory, endive, great burdock and yacon provide insights into Asteraceae palaeo-polyploidization history and plant inulin production.</title>
        <authorList>
            <person name="Fan W."/>
            <person name="Wang S."/>
            <person name="Wang H."/>
            <person name="Wang A."/>
            <person name="Jiang F."/>
            <person name="Liu H."/>
            <person name="Zhao H."/>
            <person name="Xu D."/>
            <person name="Zhang Y."/>
        </authorList>
    </citation>
    <scope>NUCLEOTIDE SEQUENCE [LARGE SCALE GENOMIC DNA]</scope>
    <source>
        <strain evidence="2">cv. Niubang</strain>
    </source>
</reference>
<accession>A0ACB9AYF7</accession>
<name>A0ACB9AYF7_ARCLA</name>
<dbReference type="EMBL" id="CM042053">
    <property type="protein sequence ID" value="KAI3714660.1"/>
    <property type="molecule type" value="Genomic_DNA"/>
</dbReference>